<gene>
    <name evidence="6" type="ORF">K458DRAFT_395438</name>
</gene>
<dbReference type="OrthoDB" id="47375at2759"/>
<evidence type="ECO:0000256" key="4">
    <source>
        <dbReference type="SAM" id="Phobius"/>
    </source>
</evidence>
<dbReference type="GO" id="GO:0016740">
    <property type="term" value="F:transferase activity"/>
    <property type="evidence" value="ECO:0007669"/>
    <property type="project" value="UniProtKB-KW"/>
</dbReference>
<keyword evidence="4" id="KW-1133">Transmembrane helix</keyword>
<proteinExistence type="inferred from homology"/>
<feature type="transmembrane region" description="Helical" evidence="4">
    <location>
        <begin position="7"/>
        <end position="27"/>
    </location>
</feature>
<organism evidence="6 7">
    <name type="scientific">Lentithecium fluviatile CBS 122367</name>
    <dbReference type="NCBI Taxonomy" id="1168545"/>
    <lineage>
        <taxon>Eukaryota</taxon>
        <taxon>Fungi</taxon>
        <taxon>Dikarya</taxon>
        <taxon>Ascomycota</taxon>
        <taxon>Pezizomycotina</taxon>
        <taxon>Dothideomycetes</taxon>
        <taxon>Pleosporomycetidae</taxon>
        <taxon>Pleosporales</taxon>
        <taxon>Massarineae</taxon>
        <taxon>Lentitheciaceae</taxon>
        <taxon>Lentithecium</taxon>
    </lineage>
</organism>
<name>A0A6G1IIQ0_9PLEO</name>
<evidence type="ECO:0000259" key="5">
    <source>
        <dbReference type="Pfam" id="PF01755"/>
    </source>
</evidence>
<dbReference type="Pfam" id="PF01755">
    <property type="entry name" value="Glyco_transf_25"/>
    <property type="match status" value="1"/>
</dbReference>
<evidence type="ECO:0000313" key="7">
    <source>
        <dbReference type="Proteomes" id="UP000799291"/>
    </source>
</evidence>
<keyword evidence="4" id="KW-0812">Transmembrane</keyword>
<dbReference type="PANTHER" id="PTHR10730:SF53">
    <property type="entry name" value="GLYCOSYLTRANSFERASE 25 FAMILY MEMBER"/>
    <property type="match status" value="1"/>
</dbReference>
<dbReference type="CDD" id="cd06532">
    <property type="entry name" value="Glyco_transf_25"/>
    <property type="match status" value="1"/>
</dbReference>
<evidence type="ECO:0000256" key="1">
    <source>
        <dbReference type="ARBA" id="ARBA00006721"/>
    </source>
</evidence>
<dbReference type="InterPro" id="IPR002654">
    <property type="entry name" value="Glyco_trans_25"/>
</dbReference>
<evidence type="ECO:0000256" key="2">
    <source>
        <dbReference type="ARBA" id="ARBA00022676"/>
    </source>
</evidence>
<reference evidence="6" key="1">
    <citation type="journal article" date="2020" name="Stud. Mycol.">
        <title>101 Dothideomycetes genomes: a test case for predicting lifestyles and emergence of pathogens.</title>
        <authorList>
            <person name="Haridas S."/>
            <person name="Albert R."/>
            <person name="Binder M."/>
            <person name="Bloem J."/>
            <person name="Labutti K."/>
            <person name="Salamov A."/>
            <person name="Andreopoulos B."/>
            <person name="Baker S."/>
            <person name="Barry K."/>
            <person name="Bills G."/>
            <person name="Bluhm B."/>
            <person name="Cannon C."/>
            <person name="Castanera R."/>
            <person name="Culley D."/>
            <person name="Daum C."/>
            <person name="Ezra D."/>
            <person name="Gonzalez J."/>
            <person name="Henrissat B."/>
            <person name="Kuo A."/>
            <person name="Liang C."/>
            <person name="Lipzen A."/>
            <person name="Lutzoni F."/>
            <person name="Magnuson J."/>
            <person name="Mondo S."/>
            <person name="Nolan M."/>
            <person name="Ohm R."/>
            <person name="Pangilinan J."/>
            <person name="Park H.-J."/>
            <person name="Ramirez L."/>
            <person name="Alfaro M."/>
            <person name="Sun H."/>
            <person name="Tritt A."/>
            <person name="Yoshinaga Y."/>
            <person name="Zwiers L.-H."/>
            <person name="Turgeon B."/>
            <person name="Goodwin S."/>
            <person name="Spatafora J."/>
            <person name="Crous P."/>
            <person name="Grigoriev I."/>
        </authorList>
    </citation>
    <scope>NUCLEOTIDE SEQUENCE</scope>
    <source>
        <strain evidence="6">CBS 122367</strain>
    </source>
</reference>
<evidence type="ECO:0000313" key="6">
    <source>
        <dbReference type="EMBL" id="KAF2677968.1"/>
    </source>
</evidence>
<sequence>MLARGPLLWVGVLGLIWIVLTFAWMYGSIDRAKEHAQATYAKYAHMDSILDAGNSTLGFERVFVASMPDRTDKRDMMALSASLSDIKFQFEDGIDASKVSNKAIPDSWDRESGNGTYGCWRVHMNIAQKIAAEQISTALVLEDDADWDVHLKSQLTEFARGTRYVLDQESNSTASPYGDGWDILWLGHCGLRNRENIDQRYYVIRDDPTAVPQSLWSFARRMPNLTPKALNGTYNRVIYEPTRGLCTWGYAISLRGARRLLQDQELEEALPSDRALNRLCTRVKGAKCLAPYPPLVGTHKAAGRTGKDSDRVDQSGKVREVGETGQIIFSVKLNLKQLLGVGKDLVVRSQWPDKTMVKALEGEGGRGLLEIPRGEGVWVRKSEYLDFPRPN</sequence>
<keyword evidence="7" id="KW-1185">Reference proteome</keyword>
<protein>
    <submittedName>
        <fullName evidence="6">Glycosyltransferase family 25 protein</fullName>
    </submittedName>
</protein>
<dbReference type="InterPro" id="IPR050757">
    <property type="entry name" value="Collagen_mod_GT25"/>
</dbReference>
<accession>A0A6G1IIQ0</accession>
<keyword evidence="2" id="KW-0328">Glycosyltransferase</keyword>
<feature type="domain" description="Glycosyl transferase family 25" evidence="5">
    <location>
        <begin position="61"/>
        <end position="158"/>
    </location>
</feature>
<dbReference type="PANTHER" id="PTHR10730">
    <property type="entry name" value="PROCOLLAGEN-LYSINE,2-OXOGLUTARATE 5-DIOXYGENASE/GLYCOSYLTRANSFERASE 25 FAMILY MEMBER"/>
    <property type="match status" value="1"/>
</dbReference>
<keyword evidence="4" id="KW-0472">Membrane</keyword>
<dbReference type="Proteomes" id="UP000799291">
    <property type="component" value="Unassembled WGS sequence"/>
</dbReference>
<keyword evidence="3 6" id="KW-0808">Transferase</keyword>
<dbReference type="EMBL" id="MU005616">
    <property type="protein sequence ID" value="KAF2677968.1"/>
    <property type="molecule type" value="Genomic_DNA"/>
</dbReference>
<evidence type="ECO:0000256" key="3">
    <source>
        <dbReference type="ARBA" id="ARBA00022679"/>
    </source>
</evidence>
<dbReference type="AlphaFoldDB" id="A0A6G1IIQ0"/>
<comment type="similarity">
    <text evidence="1">Belongs to the glycosyltransferase 25 family.</text>
</comment>